<feature type="compositionally biased region" description="Low complexity" evidence="1">
    <location>
        <begin position="467"/>
        <end position="477"/>
    </location>
</feature>
<dbReference type="EMBL" id="CDMZ01003837">
    <property type="protein sequence ID" value="CEM47778.1"/>
    <property type="molecule type" value="Genomic_DNA"/>
</dbReference>
<evidence type="ECO:0000313" key="2">
    <source>
        <dbReference type="EMBL" id="CEM47778.1"/>
    </source>
</evidence>
<evidence type="ECO:0000256" key="1">
    <source>
        <dbReference type="SAM" id="MobiDB-lite"/>
    </source>
</evidence>
<reference evidence="2" key="1">
    <citation type="submission" date="2014-11" db="EMBL/GenBank/DDBJ databases">
        <authorList>
            <person name="Otto D Thomas"/>
            <person name="Naeem Raeece"/>
        </authorList>
    </citation>
    <scope>NUCLEOTIDE SEQUENCE</scope>
</reference>
<accession>A0A0G4HTL6</accession>
<sequence>MSQSAERLQSPPGDNGNPQSVGTVQMPESVLVLCSLFEHAHPTAEGISELACDRKGFGLAWVLTQFIRKGHSILAFERLDLSDFSLGAGKLKLLLSSLPEGPGFVHTLTCELLGGAMLLHVGSKNIRKFDLDERASSFWETCEELEQLRSEIESFAVPETILHRGQRIFAQEKLMVLWKEYAAFMSVGFLFLVGVRPLDRPPARCFLEQLQLKGADGTHIVMQGTFLKWSALISREAFFLGLRKAHAPLHRQRLLFQERPALIRIPQIVADIARFGRTNEFCYVPIGPTEMRGEAGLKRAGGVSTYELVLKMPAHWNYGNRLFGGLEGPEARRCIATKDGKAATIDCAYIRGVWLDSDRVAVSVWAGVSLWDRQTEDPLRPPIVNPVPFPCVKQRRRPFKPLQLRFPRYKGMGDGDHVLVETDRILWLRTRGWDKNYAEPRPRPHTRFECIYREKRSKRARVGDNESSSSSNSSSAAAPPPPPPPPAAAAVAAAPAGLPHGEDESDNDSETEARDLYEGPFAQHGPTGLSLSQLALLQRKGFITSADEDDD</sequence>
<name>A0A0G4HTL6_9ALVE</name>
<proteinExistence type="predicted"/>
<dbReference type="PhylomeDB" id="A0A0G4HTL6"/>
<gene>
    <name evidence="2" type="ORF">Cvel_31533</name>
</gene>
<protein>
    <submittedName>
        <fullName evidence="2">Uncharacterized protein</fullName>
    </submittedName>
</protein>
<feature type="region of interest" description="Disordered" evidence="1">
    <location>
        <begin position="456"/>
        <end position="527"/>
    </location>
</feature>
<dbReference type="VEuPathDB" id="CryptoDB:Cvel_31533"/>
<dbReference type="AlphaFoldDB" id="A0A0G4HTL6"/>
<organism evidence="2">
    <name type="scientific">Chromera velia CCMP2878</name>
    <dbReference type="NCBI Taxonomy" id="1169474"/>
    <lineage>
        <taxon>Eukaryota</taxon>
        <taxon>Sar</taxon>
        <taxon>Alveolata</taxon>
        <taxon>Colpodellida</taxon>
        <taxon>Chromeraceae</taxon>
        <taxon>Chromera</taxon>
    </lineage>
</organism>
<feature type="compositionally biased region" description="Pro residues" evidence="1">
    <location>
        <begin position="478"/>
        <end position="487"/>
    </location>
</feature>
<feature type="region of interest" description="Disordered" evidence="1">
    <location>
        <begin position="1"/>
        <end position="21"/>
    </location>
</feature>